<reference evidence="1" key="1">
    <citation type="submission" date="2021-08" db="EMBL/GenBank/DDBJ databases">
        <title>The first chromosome-level gecko genome reveals the dynamic sex chromosomes of Neotropical dwarf geckos (Sphaerodactylidae: Sphaerodactylus).</title>
        <authorList>
            <person name="Pinto B.J."/>
            <person name="Keating S.E."/>
            <person name="Gamble T."/>
        </authorList>
    </citation>
    <scope>NUCLEOTIDE SEQUENCE</scope>
    <source>
        <strain evidence="1">TG3544</strain>
    </source>
</reference>
<dbReference type="Proteomes" id="UP000827872">
    <property type="component" value="Linkage Group LG08"/>
</dbReference>
<evidence type="ECO:0000313" key="2">
    <source>
        <dbReference type="Proteomes" id="UP000827872"/>
    </source>
</evidence>
<sequence>MFLGTWAPFAEPERFLASQPPSPCCLWPLLRTVSLSAPKLSGHLGVARKAAAPPWLRRAPEVRIGICQALDLLSSAREGGGGRRRRRVGGSGAEPYPAWPLPRGLPPPSLPASRPGPARLRIVAPAGLAMPWIRRDRLLILLLLGALLSADVYFHLWPQVRQRLAADPEGRPGACACPGVGCPRLLPPAATERREGRWVGGKQLSEPLLLRRLFAHSALWRP</sequence>
<comment type="caution">
    <text evidence="1">The sequence shown here is derived from an EMBL/GenBank/DDBJ whole genome shotgun (WGS) entry which is preliminary data.</text>
</comment>
<gene>
    <name evidence="1" type="ORF">K3G42_002754</name>
</gene>
<evidence type="ECO:0000313" key="1">
    <source>
        <dbReference type="EMBL" id="KAH8001224.1"/>
    </source>
</evidence>
<accession>A0ACB8F8R2</accession>
<keyword evidence="2" id="KW-1185">Reference proteome</keyword>
<proteinExistence type="predicted"/>
<name>A0ACB8F8R2_9SAUR</name>
<protein>
    <submittedName>
        <fullName evidence="1">Uncharacterized protein</fullName>
    </submittedName>
</protein>
<organism evidence="1 2">
    <name type="scientific">Sphaerodactylus townsendi</name>
    <dbReference type="NCBI Taxonomy" id="933632"/>
    <lineage>
        <taxon>Eukaryota</taxon>
        <taxon>Metazoa</taxon>
        <taxon>Chordata</taxon>
        <taxon>Craniata</taxon>
        <taxon>Vertebrata</taxon>
        <taxon>Euteleostomi</taxon>
        <taxon>Lepidosauria</taxon>
        <taxon>Squamata</taxon>
        <taxon>Bifurcata</taxon>
        <taxon>Gekkota</taxon>
        <taxon>Sphaerodactylidae</taxon>
        <taxon>Sphaerodactylus</taxon>
    </lineage>
</organism>
<dbReference type="EMBL" id="CM037621">
    <property type="protein sequence ID" value="KAH8001224.1"/>
    <property type="molecule type" value="Genomic_DNA"/>
</dbReference>